<proteinExistence type="predicted"/>
<keyword evidence="2" id="KW-1185">Reference proteome</keyword>
<protein>
    <submittedName>
        <fullName evidence="1">Uncharacterized protein</fullName>
    </submittedName>
</protein>
<dbReference type="EMBL" id="JACJQH010000071">
    <property type="protein sequence ID" value="MBD2199939.1"/>
    <property type="molecule type" value="Genomic_DNA"/>
</dbReference>
<dbReference type="RefSeq" id="WP_190550161.1">
    <property type="nucleotide sequence ID" value="NZ_CAWPNO010000108.1"/>
</dbReference>
<sequence>MLSLFTASQYTEFYLDKKNYLIPISFYLYGEYYIEYKYINALDVITCLGYVYPDRQWEVIKTILGKRLGVIECTLTGEIIDGNQSIILTEDYLTYPQVELVVESTTKISKREKNRLLNFIRNSI</sequence>
<accession>A0ABR8AJH6</accession>
<name>A0ABR8AJH6_9CYAN</name>
<evidence type="ECO:0000313" key="1">
    <source>
        <dbReference type="EMBL" id="MBD2199939.1"/>
    </source>
</evidence>
<dbReference type="Proteomes" id="UP000658514">
    <property type="component" value="Unassembled WGS sequence"/>
</dbReference>
<comment type="caution">
    <text evidence="1">The sequence shown here is derived from an EMBL/GenBank/DDBJ whole genome shotgun (WGS) entry which is preliminary data.</text>
</comment>
<gene>
    <name evidence="1" type="ORF">H6G24_31460</name>
</gene>
<reference evidence="1 2" key="1">
    <citation type="journal article" date="2020" name="ISME J.">
        <title>Comparative genomics reveals insights into cyanobacterial evolution and habitat adaptation.</title>
        <authorList>
            <person name="Chen M.Y."/>
            <person name="Teng W.K."/>
            <person name="Zhao L."/>
            <person name="Hu C.X."/>
            <person name="Zhou Y.K."/>
            <person name="Han B.P."/>
            <person name="Song L.R."/>
            <person name="Shu W.S."/>
        </authorList>
    </citation>
    <scope>NUCLEOTIDE SEQUENCE [LARGE SCALE GENOMIC DNA]</scope>
    <source>
        <strain evidence="1 2">FACHB-288</strain>
    </source>
</reference>
<evidence type="ECO:0000313" key="2">
    <source>
        <dbReference type="Proteomes" id="UP000658514"/>
    </source>
</evidence>
<organism evidence="1 2">
    <name type="scientific">Calothrix parietina FACHB-288</name>
    <dbReference type="NCBI Taxonomy" id="2692896"/>
    <lineage>
        <taxon>Bacteria</taxon>
        <taxon>Bacillati</taxon>
        <taxon>Cyanobacteriota</taxon>
        <taxon>Cyanophyceae</taxon>
        <taxon>Nostocales</taxon>
        <taxon>Calotrichaceae</taxon>
        <taxon>Calothrix</taxon>
    </lineage>
</organism>